<feature type="compositionally biased region" description="Polar residues" evidence="1">
    <location>
        <begin position="325"/>
        <end position="336"/>
    </location>
</feature>
<dbReference type="PANTHER" id="PTHR10773">
    <property type="entry name" value="DNA-DIRECTED RNA POLYMERASES I, II, AND III SUBUNIT RPABC2"/>
    <property type="match status" value="1"/>
</dbReference>
<protein>
    <submittedName>
        <fullName evidence="2">Uncharacterized protein</fullName>
    </submittedName>
</protein>
<sequence length="635" mass="72307">ARTWQLPVGSSVTNPPVKIFSQIKRELTELTDVVFLCQSHGVNSWQRANWLLIWMEPTGLRDVFKCITLSIAAMEDIGLHPKPTNDPPHRATVTESFGLHHIPADHLHDTDASGKSDMHKDVLLNTTAKNGNTNKAGAGRKKLQAKAADPSKWNQNKQKQLRMEGKSYVSKRKKDGEVVTKQPRAMGPRCTSNACKKASNRLCNEINEETRKKVFDEFWQQMDWAQRKLYVSQQVDRDPVERSRAVGAQSRRSVSHRYHLMVNGKRKQVCKNMFLSTLGIGEWSVLNWTQKGATTKNESSENNLEKRQAVPPCPQQVPVSSAVSNTADVTQEQGNATDKDKDRPPEPEGSARKKSRVATPLTWKHNRQKQLRMEGKPYISKRKKDGTTITKGQRTMGLRCTSGACKRASNRFCADFSEEMRNELFTSFWQCMNWAQRKTYVSGLVDCDPVERTRAPWTQSRRSVSMRYHLIASGERKQVCKKMFLSTLGIGEWSVLNWAQNTSKQDNSEEINKKQTKRKSRKASEHVVLNQFLEGLPKVPSYCCGSSVSKLYLEPVFSNMSEVYRKYYNHCLERKTTPLSRQVFCAVFKKMDLGLCDSKRDQGCSFGGNLFNELWEEYCSERGAPGPQPEKRGNQ</sequence>
<feature type="compositionally biased region" description="Polar residues" evidence="1">
    <location>
        <begin position="293"/>
        <end position="302"/>
    </location>
</feature>
<keyword evidence="3" id="KW-1185">Reference proteome</keyword>
<feature type="non-terminal residue" evidence="2">
    <location>
        <position position="1"/>
    </location>
</feature>
<organism evidence="2 3">
    <name type="scientific">Etheostoma spectabile</name>
    <name type="common">orangethroat darter</name>
    <dbReference type="NCBI Taxonomy" id="54343"/>
    <lineage>
        <taxon>Eukaryota</taxon>
        <taxon>Metazoa</taxon>
        <taxon>Chordata</taxon>
        <taxon>Craniata</taxon>
        <taxon>Vertebrata</taxon>
        <taxon>Euteleostomi</taxon>
        <taxon>Actinopterygii</taxon>
        <taxon>Neopterygii</taxon>
        <taxon>Teleostei</taxon>
        <taxon>Neoteleostei</taxon>
        <taxon>Acanthomorphata</taxon>
        <taxon>Eupercaria</taxon>
        <taxon>Perciformes</taxon>
        <taxon>Percoidei</taxon>
        <taxon>Percidae</taxon>
        <taxon>Etheostomatinae</taxon>
        <taxon>Etheostoma</taxon>
    </lineage>
</organism>
<feature type="compositionally biased region" description="Low complexity" evidence="1">
    <location>
        <begin position="127"/>
        <end position="137"/>
    </location>
</feature>
<evidence type="ECO:0000256" key="1">
    <source>
        <dbReference type="SAM" id="MobiDB-lite"/>
    </source>
</evidence>
<reference evidence="2 3" key="1">
    <citation type="submission" date="2019-08" db="EMBL/GenBank/DDBJ databases">
        <title>A chromosome-level genome assembly, high-density linkage maps, and genome scans reveal the genomic architecture of hybrid incompatibilities underlying speciation via character displacement in darters (Percidae: Etheostominae).</title>
        <authorList>
            <person name="Moran R.L."/>
            <person name="Catchen J.M."/>
            <person name="Fuller R.C."/>
        </authorList>
    </citation>
    <scope>NUCLEOTIDE SEQUENCE [LARGE SCALE GENOMIC DNA]</scope>
    <source>
        <strain evidence="2">EspeVRDwgs_2016</strain>
        <tissue evidence="2">Muscle</tissue>
    </source>
</reference>
<dbReference type="AlphaFoldDB" id="A0A5J5DEW1"/>
<dbReference type="PANTHER" id="PTHR10773:SF19">
    <property type="match status" value="1"/>
</dbReference>
<dbReference type="Proteomes" id="UP000327493">
    <property type="component" value="Chromosome 6"/>
</dbReference>
<gene>
    <name evidence="2" type="ORF">FQN60_017222</name>
</gene>
<proteinExistence type="predicted"/>
<feature type="region of interest" description="Disordered" evidence="1">
    <location>
        <begin position="293"/>
        <end position="359"/>
    </location>
</feature>
<evidence type="ECO:0000313" key="3">
    <source>
        <dbReference type="Proteomes" id="UP000327493"/>
    </source>
</evidence>
<feature type="region of interest" description="Disordered" evidence="1">
    <location>
        <begin position="127"/>
        <end position="188"/>
    </location>
</feature>
<feature type="compositionally biased region" description="Basic and acidic residues" evidence="1">
    <location>
        <begin position="337"/>
        <end position="351"/>
    </location>
</feature>
<dbReference type="EMBL" id="VOFY01000006">
    <property type="protein sequence ID" value="KAA8591848.1"/>
    <property type="molecule type" value="Genomic_DNA"/>
</dbReference>
<name>A0A5J5DEW1_9PERO</name>
<comment type="caution">
    <text evidence="2">The sequence shown here is derived from an EMBL/GenBank/DDBJ whole genome shotgun (WGS) entry which is preliminary data.</text>
</comment>
<accession>A0A5J5DEW1</accession>
<evidence type="ECO:0000313" key="2">
    <source>
        <dbReference type="EMBL" id="KAA8591848.1"/>
    </source>
</evidence>